<dbReference type="PANTHER" id="PTHR31066:SF45">
    <property type="entry name" value="PB1 DOMAIN-CONTAINING PROTEIN"/>
    <property type="match status" value="1"/>
</dbReference>
<dbReference type="AlphaFoldDB" id="A0ABC8YI42"/>
<dbReference type="Pfam" id="PF00564">
    <property type="entry name" value="PB1"/>
    <property type="match status" value="1"/>
</dbReference>
<dbReference type="CDD" id="cd06410">
    <property type="entry name" value="PB1_UP2"/>
    <property type="match status" value="1"/>
</dbReference>
<reference evidence="2 3" key="2">
    <citation type="submission" date="2024-10" db="EMBL/GenBank/DDBJ databases">
        <authorList>
            <person name="Ryan C."/>
        </authorList>
    </citation>
    <scope>NUCLEOTIDE SEQUENCE [LARGE SCALE GENOMIC DNA]</scope>
</reference>
<dbReference type="PANTHER" id="PTHR31066">
    <property type="entry name" value="OS05G0427100 PROTEIN-RELATED"/>
    <property type="match status" value="1"/>
</dbReference>
<dbReference type="SUPFAM" id="SSF54277">
    <property type="entry name" value="CAD &amp; PB1 domains"/>
    <property type="match status" value="1"/>
</dbReference>
<evidence type="ECO:0000313" key="3">
    <source>
        <dbReference type="Proteomes" id="UP001497457"/>
    </source>
</evidence>
<accession>A0ABC8YI42</accession>
<dbReference type="SMART" id="SM00666">
    <property type="entry name" value="PB1"/>
    <property type="match status" value="1"/>
</dbReference>
<evidence type="ECO:0000313" key="2">
    <source>
        <dbReference type="EMBL" id="CAL4943794.1"/>
    </source>
</evidence>
<dbReference type="EMBL" id="OZ075126">
    <property type="protein sequence ID" value="CAL4943794.1"/>
    <property type="molecule type" value="Genomic_DNA"/>
</dbReference>
<name>A0ABC8YI42_9POAL</name>
<reference evidence="3" key="1">
    <citation type="submission" date="2024-06" db="EMBL/GenBank/DDBJ databases">
        <authorList>
            <person name="Ryan C."/>
        </authorList>
    </citation>
    <scope>NUCLEOTIDE SEQUENCE [LARGE SCALE GENOMIC DNA]</scope>
</reference>
<keyword evidence="3" id="KW-1185">Reference proteome</keyword>
<dbReference type="Proteomes" id="UP001497457">
    <property type="component" value="Chromosome 16b"/>
</dbReference>
<sequence length="278" mass="30037">MAASEASSSRVAAGDGPADTMKLVCSHGGRLLPRGPDGAIRYAGGETRVLAVPRDASFRDLARRLQEMTGGAEVRAVRHRLADEAVEDVLVSVTCDEELAHMRAEYDRLRATRPAARFRLFVTTAAATAPAGSGGAAIHRGRPAADAGLPPLAPRIRRVQSEQAQLHRRPAYYPAPVRRVQSAHEFAGRVHVQQPFHHQQCRCCCPRRDMCAPAPAPTPARPMQAMLHTSKKVAAAPMTPAAAKATGRVVSADASREQAMKIDAQEIAENRRTIWELE</sequence>
<dbReference type="Gene3D" id="3.10.20.90">
    <property type="entry name" value="Phosphatidylinositol 3-kinase Catalytic Subunit, Chain A, domain 1"/>
    <property type="match status" value="1"/>
</dbReference>
<feature type="domain" description="PB1" evidence="1">
    <location>
        <begin position="35"/>
        <end position="125"/>
    </location>
</feature>
<proteinExistence type="predicted"/>
<protein>
    <recommendedName>
        <fullName evidence="1">PB1 domain-containing protein</fullName>
    </recommendedName>
</protein>
<dbReference type="InterPro" id="IPR000270">
    <property type="entry name" value="PB1_dom"/>
</dbReference>
<gene>
    <name evidence="2" type="ORF">URODEC1_LOCUS34386</name>
</gene>
<dbReference type="InterPro" id="IPR053198">
    <property type="entry name" value="Gynoecium_Dev_Regulator"/>
</dbReference>
<organism evidence="2 3">
    <name type="scientific">Urochloa decumbens</name>
    <dbReference type="NCBI Taxonomy" id="240449"/>
    <lineage>
        <taxon>Eukaryota</taxon>
        <taxon>Viridiplantae</taxon>
        <taxon>Streptophyta</taxon>
        <taxon>Embryophyta</taxon>
        <taxon>Tracheophyta</taxon>
        <taxon>Spermatophyta</taxon>
        <taxon>Magnoliopsida</taxon>
        <taxon>Liliopsida</taxon>
        <taxon>Poales</taxon>
        <taxon>Poaceae</taxon>
        <taxon>PACMAD clade</taxon>
        <taxon>Panicoideae</taxon>
        <taxon>Panicodae</taxon>
        <taxon>Paniceae</taxon>
        <taxon>Melinidinae</taxon>
        <taxon>Urochloa</taxon>
    </lineage>
</organism>
<evidence type="ECO:0000259" key="1">
    <source>
        <dbReference type="SMART" id="SM00666"/>
    </source>
</evidence>